<dbReference type="AlphaFoldDB" id="A0A918M6W1"/>
<sequence>MPLEGRIAMPEETETQTTEQPEAEETVDTSAAAEDDSGTETDTDDGAQEAQTASEDDGFDRKKFEAELRKKNSEAQNLRKRLKELEPLARKAKELEDAQKSETERLSDQLRAANERIEATRKRLVTSQVKVLATAFADPDDAVGALDLDSYVDDDGDIDEAAIKADLDALLERKPHWARTQPQEGPRRPAPDRTQASGAKQTRTLTPEDEFSGWLKTQLK</sequence>
<keyword evidence="3" id="KW-1185">Reference proteome</keyword>
<feature type="region of interest" description="Disordered" evidence="1">
    <location>
        <begin position="172"/>
        <end position="220"/>
    </location>
</feature>
<organism evidence="2 3">
    <name type="scientific">Streptomyces lavendofoliae</name>
    <dbReference type="NCBI Taxonomy" id="67314"/>
    <lineage>
        <taxon>Bacteria</taxon>
        <taxon>Bacillati</taxon>
        <taxon>Actinomycetota</taxon>
        <taxon>Actinomycetes</taxon>
        <taxon>Kitasatosporales</taxon>
        <taxon>Streptomycetaceae</taxon>
        <taxon>Streptomyces</taxon>
    </lineage>
</organism>
<proteinExistence type="predicted"/>
<protein>
    <recommendedName>
        <fullName evidence="4">Scaffolding protein</fullName>
    </recommendedName>
</protein>
<comment type="caution">
    <text evidence="2">The sequence shown here is derived from an EMBL/GenBank/DDBJ whole genome shotgun (WGS) entry which is preliminary data.</text>
</comment>
<dbReference type="EMBL" id="BMTP01000020">
    <property type="protein sequence ID" value="GGU62863.1"/>
    <property type="molecule type" value="Genomic_DNA"/>
</dbReference>
<gene>
    <name evidence="2" type="ORF">GCM10010274_59640</name>
</gene>
<evidence type="ECO:0000313" key="3">
    <source>
        <dbReference type="Proteomes" id="UP000636661"/>
    </source>
</evidence>
<evidence type="ECO:0008006" key="4">
    <source>
        <dbReference type="Google" id="ProtNLM"/>
    </source>
</evidence>
<feature type="compositionally biased region" description="Basic and acidic residues" evidence="1">
    <location>
        <begin position="59"/>
        <end position="73"/>
    </location>
</feature>
<reference evidence="2" key="1">
    <citation type="journal article" date="2014" name="Int. J. Syst. Evol. Microbiol.">
        <title>Complete genome sequence of Corynebacterium casei LMG S-19264T (=DSM 44701T), isolated from a smear-ripened cheese.</title>
        <authorList>
            <consortium name="US DOE Joint Genome Institute (JGI-PGF)"/>
            <person name="Walter F."/>
            <person name="Albersmeier A."/>
            <person name="Kalinowski J."/>
            <person name="Ruckert C."/>
        </authorList>
    </citation>
    <scope>NUCLEOTIDE SEQUENCE</scope>
    <source>
        <strain evidence="2">JCM 4391</strain>
    </source>
</reference>
<name>A0A918M6W1_9ACTN</name>
<dbReference type="Proteomes" id="UP000636661">
    <property type="component" value="Unassembled WGS sequence"/>
</dbReference>
<feature type="compositionally biased region" description="Polar residues" evidence="1">
    <location>
        <begin position="194"/>
        <end position="205"/>
    </location>
</feature>
<reference evidence="2" key="2">
    <citation type="submission" date="2020-09" db="EMBL/GenBank/DDBJ databases">
        <authorList>
            <person name="Sun Q."/>
            <person name="Ohkuma M."/>
        </authorList>
    </citation>
    <scope>NUCLEOTIDE SEQUENCE</scope>
    <source>
        <strain evidence="2">JCM 4391</strain>
    </source>
</reference>
<evidence type="ECO:0000256" key="1">
    <source>
        <dbReference type="SAM" id="MobiDB-lite"/>
    </source>
</evidence>
<evidence type="ECO:0000313" key="2">
    <source>
        <dbReference type="EMBL" id="GGU62863.1"/>
    </source>
</evidence>
<accession>A0A918M6W1</accession>
<feature type="compositionally biased region" description="Acidic residues" evidence="1">
    <location>
        <begin position="21"/>
        <end position="47"/>
    </location>
</feature>
<feature type="region of interest" description="Disordered" evidence="1">
    <location>
        <begin position="1"/>
        <end position="75"/>
    </location>
</feature>